<keyword evidence="2" id="KW-1185">Reference proteome</keyword>
<protein>
    <submittedName>
        <fullName evidence="1">Uncharacterized protein</fullName>
    </submittedName>
</protein>
<sequence length="104" mass="11835">MSNKTETLIESVNNTVYDSVNKTIDESVNESVNKTIDESVNESVNKTIDESVSKSIDKLLEKSFDIDQELKKHQLSIKGNKLTTSHQDSTIYRTISYPNNRIRV</sequence>
<reference evidence="1 2" key="1">
    <citation type="submission" date="2014-10" db="EMBL/GenBank/DDBJ databases">
        <title>Pan-genome analysis of Brazilian lineage A amoebal mimiviruses.</title>
        <authorList>
            <person name="Assis F.L."/>
            <person name="Abrahao J.S."/>
            <person name="Kroon E.G."/>
            <person name="Dornas F.P."/>
            <person name="Andrade K.R."/>
            <person name="Borato P.V.M."/>
            <person name="Pilotto M.R."/>
            <person name="Benamar S."/>
            <person name="LaScola B."/>
            <person name="Colson P."/>
        </authorList>
    </citation>
    <scope>NUCLEOTIDE SEQUENCE [LARGE SCALE GENOMIC DNA]</scope>
    <source>
        <strain evidence="1 2">Kroon</strain>
    </source>
</reference>
<dbReference type="EMBL" id="KM982402">
    <property type="protein sequence ID" value="AKI79771.1"/>
    <property type="molecule type" value="Genomic_DNA"/>
</dbReference>
<dbReference type="KEGG" id="vg:80513569"/>
<organism evidence="1 2">
    <name type="scientific">Acanthamoeba polyphaga mimivirus Kroon</name>
    <dbReference type="NCBI Taxonomy" id="3069720"/>
    <lineage>
        <taxon>Viruses</taxon>
        <taxon>Varidnaviria</taxon>
        <taxon>Bamfordvirae</taxon>
        <taxon>Nucleocytoviricota</taxon>
        <taxon>Megaviricetes</taxon>
        <taxon>Imitervirales</taxon>
        <taxon>Mimiviridae</taxon>
        <taxon>Megamimivirinae</taxon>
        <taxon>Mimivirus</taxon>
        <taxon>Mimivirus lagoaense</taxon>
    </lineage>
</organism>
<dbReference type="Proteomes" id="UP000240461">
    <property type="component" value="Segment"/>
</dbReference>
<evidence type="ECO:0000313" key="2">
    <source>
        <dbReference type="Proteomes" id="UP000240461"/>
    </source>
</evidence>
<proteinExistence type="predicted"/>
<accession>A0A0G2Y9I3</accession>
<evidence type="ECO:0000313" key="1">
    <source>
        <dbReference type="EMBL" id="AKI79771.1"/>
    </source>
</evidence>
<name>A0A0G2Y9I3_9VIRU</name>